<dbReference type="Proteomes" id="UP000314294">
    <property type="component" value="Unassembled WGS sequence"/>
</dbReference>
<sequence length="175" mass="18968">MEILEARGRNPAASAPLRSFRRDDMSRKFIIDLPQLQKYPDRDSLIVLPSAGLIIAAANRDGRKKKEEKNPRNHTWFLLTRSPHESAASCDAELLSLLLDAGLLVGCVSSPLYAALSAHMLAHQREGGWDVEAAAGGLLAAGRGPEAGSLLLAHRGAHRAQFTFNAALAVVKKWL</sequence>
<dbReference type="OrthoDB" id="19988at2759"/>
<dbReference type="PANTHER" id="PTHR15922:SF2">
    <property type="entry name" value="NBAS SUBUNIT OF NRZ TETHERING COMPLEX"/>
    <property type="match status" value="1"/>
</dbReference>
<keyword evidence="2" id="KW-1185">Reference proteome</keyword>
<evidence type="ECO:0000313" key="1">
    <source>
        <dbReference type="EMBL" id="TNN71651.1"/>
    </source>
</evidence>
<protein>
    <submittedName>
        <fullName evidence="1">Neuroblastoma-amplified sequence</fullName>
    </submittedName>
</protein>
<comment type="caution">
    <text evidence="1">The sequence shown here is derived from an EMBL/GenBank/DDBJ whole genome shotgun (WGS) entry which is preliminary data.</text>
</comment>
<gene>
    <name evidence="1" type="primary">nbas_9</name>
    <name evidence="1" type="ORF">EYF80_018176</name>
</gene>
<reference evidence="1 2" key="1">
    <citation type="submission" date="2019-03" db="EMBL/GenBank/DDBJ databases">
        <title>First draft genome of Liparis tanakae, snailfish: a comprehensive survey of snailfish specific genes.</title>
        <authorList>
            <person name="Kim W."/>
            <person name="Song I."/>
            <person name="Jeong J.-H."/>
            <person name="Kim D."/>
            <person name="Kim S."/>
            <person name="Ryu S."/>
            <person name="Song J.Y."/>
            <person name="Lee S.K."/>
        </authorList>
    </citation>
    <scope>NUCLEOTIDE SEQUENCE [LARGE SCALE GENOMIC DNA]</scope>
    <source>
        <tissue evidence="1">Muscle</tissue>
    </source>
</reference>
<organism evidence="1 2">
    <name type="scientific">Liparis tanakae</name>
    <name type="common">Tanaka's snailfish</name>
    <dbReference type="NCBI Taxonomy" id="230148"/>
    <lineage>
        <taxon>Eukaryota</taxon>
        <taxon>Metazoa</taxon>
        <taxon>Chordata</taxon>
        <taxon>Craniata</taxon>
        <taxon>Vertebrata</taxon>
        <taxon>Euteleostomi</taxon>
        <taxon>Actinopterygii</taxon>
        <taxon>Neopterygii</taxon>
        <taxon>Teleostei</taxon>
        <taxon>Neoteleostei</taxon>
        <taxon>Acanthomorphata</taxon>
        <taxon>Eupercaria</taxon>
        <taxon>Perciformes</taxon>
        <taxon>Cottioidei</taxon>
        <taxon>Cottales</taxon>
        <taxon>Liparidae</taxon>
        <taxon>Liparis</taxon>
    </lineage>
</organism>
<dbReference type="GO" id="GO:0070939">
    <property type="term" value="C:Dsl1/NZR complex"/>
    <property type="evidence" value="ECO:0007669"/>
    <property type="project" value="TreeGrafter"/>
</dbReference>
<dbReference type="AlphaFoldDB" id="A0A4Z2I1E8"/>
<accession>A0A4Z2I1E8</accession>
<dbReference type="GO" id="GO:0006890">
    <property type="term" value="P:retrograde vesicle-mediated transport, Golgi to endoplasmic reticulum"/>
    <property type="evidence" value="ECO:0007669"/>
    <property type="project" value="TreeGrafter"/>
</dbReference>
<proteinExistence type="predicted"/>
<dbReference type="EMBL" id="SRLO01000147">
    <property type="protein sequence ID" value="TNN71651.1"/>
    <property type="molecule type" value="Genomic_DNA"/>
</dbReference>
<name>A0A4Z2I1E8_9TELE</name>
<dbReference type="PANTHER" id="PTHR15922">
    <property type="entry name" value="NEUROBLASTOMA-AMPLIFIED SEQUENCE"/>
    <property type="match status" value="1"/>
</dbReference>
<evidence type="ECO:0000313" key="2">
    <source>
        <dbReference type="Proteomes" id="UP000314294"/>
    </source>
</evidence>
<dbReference type="GO" id="GO:0000149">
    <property type="term" value="F:SNARE binding"/>
    <property type="evidence" value="ECO:0007669"/>
    <property type="project" value="TreeGrafter"/>
</dbReference>